<dbReference type="AlphaFoldDB" id="A0A1Q8QZF5"/>
<dbReference type="CDD" id="cd16443">
    <property type="entry name" value="LplA"/>
    <property type="match status" value="1"/>
</dbReference>
<dbReference type="PANTHER" id="PTHR43679:SF2">
    <property type="entry name" value="OCTANOYL-[GCVH]:PROTEIN N-OCTANOYLTRANSFERASE"/>
    <property type="match status" value="1"/>
</dbReference>
<dbReference type="GO" id="GO:0009249">
    <property type="term" value="P:protein lipoylation"/>
    <property type="evidence" value="ECO:0007669"/>
    <property type="project" value="UniProtKB-ARBA"/>
</dbReference>
<organism evidence="2 3">
    <name type="scientific">Desulfosporosinus metallidurans</name>
    <dbReference type="NCBI Taxonomy" id="1888891"/>
    <lineage>
        <taxon>Bacteria</taxon>
        <taxon>Bacillati</taxon>
        <taxon>Bacillota</taxon>
        <taxon>Clostridia</taxon>
        <taxon>Eubacteriales</taxon>
        <taxon>Desulfitobacteriaceae</taxon>
        <taxon>Desulfosporosinus</taxon>
    </lineage>
</organism>
<comment type="caution">
    <text evidence="2">The sequence shown here is derived from an EMBL/GenBank/DDBJ whole genome shotgun (WGS) entry which is preliminary data.</text>
</comment>
<dbReference type="PANTHER" id="PTHR43679">
    <property type="entry name" value="OCTANOYLTRANSFERASE LIPM-RELATED"/>
    <property type="match status" value="1"/>
</dbReference>
<sequence length="264" mass="29625">MEKWRLLDTGKATAEENMAIDESLLISHARGLSLPTIRFYSWSPSAISLGSSQKLEEIDRVACRANGVDVVKRITGGRAVFHDDELTYSLVAAEDNQRISGSITESYHKISSGLYEGFKKLGADVEMARRPEKHAQNSAVCFDAPSWYEIVWQGKKVAGNAQTRRKNVILQHGSIPLSMDIDKFVKLLNVKAENQREILSQSLKKKACGLDQVLKRKVTYAELKEALITSMEEQLQIILTPMTLTAQELEIARNLITENKYSLK</sequence>
<dbReference type="GO" id="GO:0016740">
    <property type="term" value="F:transferase activity"/>
    <property type="evidence" value="ECO:0007669"/>
    <property type="project" value="UniProtKB-ARBA"/>
</dbReference>
<dbReference type="Gene3D" id="3.30.930.10">
    <property type="entry name" value="Bira Bifunctional Protein, Domain 2"/>
    <property type="match status" value="1"/>
</dbReference>
<evidence type="ECO:0000259" key="1">
    <source>
        <dbReference type="PROSITE" id="PS51733"/>
    </source>
</evidence>
<dbReference type="GO" id="GO:0140096">
    <property type="term" value="F:catalytic activity, acting on a protein"/>
    <property type="evidence" value="ECO:0007669"/>
    <property type="project" value="UniProtKB-ARBA"/>
</dbReference>
<dbReference type="Pfam" id="PF21948">
    <property type="entry name" value="LplA-B_cat"/>
    <property type="match status" value="1"/>
</dbReference>
<dbReference type="OrthoDB" id="9788148at2"/>
<dbReference type="PROSITE" id="PS51733">
    <property type="entry name" value="BPL_LPL_CATALYTIC"/>
    <property type="match status" value="1"/>
</dbReference>
<dbReference type="Proteomes" id="UP000186102">
    <property type="component" value="Unassembled WGS sequence"/>
</dbReference>
<protein>
    <submittedName>
        <fullName evidence="2">Lipoate-protein ligase A</fullName>
    </submittedName>
</protein>
<dbReference type="RefSeq" id="WP_083642362.1">
    <property type="nucleotide sequence ID" value="NZ_MLBF01000007.1"/>
</dbReference>
<keyword evidence="2" id="KW-0436">Ligase</keyword>
<evidence type="ECO:0000313" key="2">
    <source>
        <dbReference type="EMBL" id="OLN32733.1"/>
    </source>
</evidence>
<dbReference type="GO" id="GO:0016874">
    <property type="term" value="F:ligase activity"/>
    <property type="evidence" value="ECO:0007669"/>
    <property type="project" value="UniProtKB-KW"/>
</dbReference>
<gene>
    <name evidence="2" type="ORF">DSOL_1484</name>
</gene>
<dbReference type="InterPro" id="IPR004143">
    <property type="entry name" value="BPL_LPL_catalytic"/>
</dbReference>
<feature type="domain" description="BPL/LPL catalytic" evidence="1">
    <location>
        <begin position="31"/>
        <end position="239"/>
    </location>
</feature>
<keyword evidence="3" id="KW-1185">Reference proteome</keyword>
<proteinExistence type="predicted"/>
<dbReference type="SUPFAM" id="SSF55681">
    <property type="entry name" value="Class II aaRS and biotin synthetases"/>
    <property type="match status" value="1"/>
</dbReference>
<dbReference type="InterPro" id="IPR045864">
    <property type="entry name" value="aa-tRNA-synth_II/BPL/LPL"/>
</dbReference>
<name>A0A1Q8QZF5_9FIRM</name>
<reference evidence="2 3" key="1">
    <citation type="submission" date="2016-09" db="EMBL/GenBank/DDBJ databases">
        <title>Complete genome of Desulfosporosinus sp. OL.</title>
        <authorList>
            <person name="Mardanov A."/>
            <person name="Beletsky A."/>
            <person name="Panova A."/>
            <person name="Karnachuk O."/>
            <person name="Ravin N."/>
        </authorList>
    </citation>
    <scope>NUCLEOTIDE SEQUENCE [LARGE SCALE GENOMIC DNA]</scope>
    <source>
        <strain evidence="2 3">OL</strain>
    </source>
</reference>
<evidence type="ECO:0000313" key="3">
    <source>
        <dbReference type="Proteomes" id="UP000186102"/>
    </source>
</evidence>
<dbReference type="InterPro" id="IPR050664">
    <property type="entry name" value="Octanoyltrans_LipM/LipL"/>
</dbReference>
<accession>A0A1Q8QZF5</accession>
<dbReference type="EMBL" id="MLBF01000007">
    <property type="protein sequence ID" value="OLN32733.1"/>
    <property type="molecule type" value="Genomic_DNA"/>
</dbReference>
<dbReference type="STRING" id="1888891.DSOL_1484"/>